<evidence type="ECO:0000256" key="6">
    <source>
        <dbReference type="SAM" id="MobiDB-lite"/>
    </source>
</evidence>
<keyword evidence="2" id="KW-0963">Cytoplasm</keyword>
<dbReference type="InterPro" id="IPR048256">
    <property type="entry name" value="Tektin-like"/>
</dbReference>
<dbReference type="InterPro" id="IPR000435">
    <property type="entry name" value="Tektins"/>
</dbReference>
<keyword evidence="4" id="KW-0966">Cell projection</keyword>
<comment type="subcellular location">
    <subcellularLocation>
        <location evidence="4">Cytoplasm</location>
        <location evidence="4">Cytoskeleton</location>
        <location evidence="4">Cilium axoneme</location>
    </subcellularLocation>
</comment>
<evidence type="ECO:0000256" key="1">
    <source>
        <dbReference type="ARBA" id="ARBA00007209"/>
    </source>
</evidence>
<dbReference type="AlphaFoldDB" id="A0AA39G031"/>
<dbReference type="GO" id="GO:0005634">
    <property type="term" value="C:nucleus"/>
    <property type="evidence" value="ECO:0007669"/>
    <property type="project" value="TreeGrafter"/>
</dbReference>
<keyword evidence="4" id="KW-0282">Flagellum</keyword>
<evidence type="ECO:0000256" key="3">
    <source>
        <dbReference type="ARBA" id="ARBA00023054"/>
    </source>
</evidence>
<comment type="similarity">
    <text evidence="1 4">Belongs to the tektin family.</text>
</comment>
<comment type="caution">
    <text evidence="7">The sequence shown here is derived from an EMBL/GenBank/DDBJ whole genome shotgun (WGS) entry which is preliminary data.</text>
</comment>
<reference evidence="7" key="1">
    <citation type="journal article" date="2023" name="bioRxiv">
        <title>Scaffold-level genome assemblies of two parasitoid biocontrol wasps reveal the parthenogenesis mechanism and an associated novel virus.</title>
        <authorList>
            <person name="Inwood S."/>
            <person name="Skelly J."/>
            <person name="Guhlin J."/>
            <person name="Harrop T."/>
            <person name="Goldson S."/>
            <person name="Dearden P."/>
        </authorList>
    </citation>
    <scope>NUCLEOTIDE SEQUENCE</scope>
    <source>
        <strain evidence="7">Lincoln</strain>
        <tissue evidence="7">Whole body</tissue>
    </source>
</reference>
<evidence type="ECO:0000313" key="7">
    <source>
        <dbReference type="EMBL" id="KAK0179027.1"/>
    </source>
</evidence>
<reference evidence="7" key="2">
    <citation type="submission" date="2023-03" db="EMBL/GenBank/DDBJ databases">
        <authorList>
            <person name="Inwood S.N."/>
            <person name="Skelly J.G."/>
            <person name="Guhlin J."/>
            <person name="Harrop T.W.R."/>
            <person name="Goldson S.G."/>
            <person name="Dearden P.K."/>
        </authorList>
    </citation>
    <scope>NUCLEOTIDE SEQUENCE</scope>
    <source>
        <strain evidence="7">Lincoln</strain>
        <tissue evidence="7">Whole body</tissue>
    </source>
</reference>
<evidence type="ECO:0000256" key="5">
    <source>
        <dbReference type="SAM" id="Coils"/>
    </source>
</evidence>
<evidence type="ECO:0000256" key="2">
    <source>
        <dbReference type="ARBA" id="ARBA00022490"/>
    </source>
</evidence>
<gene>
    <name evidence="7" type="ORF">PV327_007854</name>
</gene>
<dbReference type="Pfam" id="PF03148">
    <property type="entry name" value="Tektin"/>
    <property type="match status" value="1"/>
</dbReference>
<dbReference type="GO" id="GO:0060271">
    <property type="term" value="P:cilium assembly"/>
    <property type="evidence" value="ECO:0007669"/>
    <property type="project" value="UniProtKB-UniRule"/>
</dbReference>
<dbReference type="EMBL" id="JAQQBR010000004">
    <property type="protein sequence ID" value="KAK0179027.1"/>
    <property type="molecule type" value="Genomic_DNA"/>
</dbReference>
<feature type="coiled-coil region" evidence="5">
    <location>
        <begin position="198"/>
        <end position="225"/>
    </location>
</feature>
<feature type="coiled-coil region" evidence="5">
    <location>
        <begin position="465"/>
        <end position="499"/>
    </location>
</feature>
<organism evidence="7 8">
    <name type="scientific">Microctonus hyperodae</name>
    <name type="common">Parasitoid wasp</name>
    <dbReference type="NCBI Taxonomy" id="165561"/>
    <lineage>
        <taxon>Eukaryota</taxon>
        <taxon>Metazoa</taxon>
        <taxon>Ecdysozoa</taxon>
        <taxon>Arthropoda</taxon>
        <taxon>Hexapoda</taxon>
        <taxon>Insecta</taxon>
        <taxon>Pterygota</taxon>
        <taxon>Neoptera</taxon>
        <taxon>Endopterygota</taxon>
        <taxon>Hymenoptera</taxon>
        <taxon>Apocrita</taxon>
        <taxon>Ichneumonoidea</taxon>
        <taxon>Braconidae</taxon>
        <taxon>Euphorinae</taxon>
        <taxon>Microctonus</taxon>
    </lineage>
</organism>
<dbReference type="GO" id="GO:0060294">
    <property type="term" value="P:cilium movement involved in cell motility"/>
    <property type="evidence" value="ECO:0007669"/>
    <property type="project" value="UniProtKB-UniRule"/>
</dbReference>
<accession>A0AA39G031</accession>
<dbReference type="Proteomes" id="UP001168972">
    <property type="component" value="Unassembled WGS sequence"/>
</dbReference>
<keyword evidence="8" id="KW-1185">Reference proteome</keyword>
<keyword evidence="3 5" id="KW-0175">Coiled coil</keyword>
<name>A0AA39G031_MICHY</name>
<proteinExistence type="inferred from homology"/>
<dbReference type="GO" id="GO:0005930">
    <property type="term" value="C:axoneme"/>
    <property type="evidence" value="ECO:0007669"/>
    <property type="project" value="UniProtKB-SubCell"/>
</dbReference>
<protein>
    <recommendedName>
        <fullName evidence="4">Tektin</fullName>
    </recommendedName>
</protein>
<dbReference type="GO" id="GO:0015630">
    <property type="term" value="C:microtubule cytoskeleton"/>
    <property type="evidence" value="ECO:0007669"/>
    <property type="project" value="UniProtKB-UniRule"/>
</dbReference>
<dbReference type="PANTHER" id="PTHR19960:SF12">
    <property type="entry name" value="TEKTIN-4"/>
    <property type="match status" value="1"/>
</dbReference>
<dbReference type="PRINTS" id="PR00511">
    <property type="entry name" value="TEKTIN"/>
</dbReference>
<dbReference type="PANTHER" id="PTHR19960">
    <property type="entry name" value="TEKTIN"/>
    <property type="match status" value="1"/>
</dbReference>
<keyword evidence="4" id="KW-0969">Cilium</keyword>
<evidence type="ECO:0000256" key="4">
    <source>
        <dbReference type="RuleBase" id="RU367040"/>
    </source>
</evidence>
<sequence length="531" mass="60695">MLQRQYLDERCCMNDPGRVRNESFNIRDGKPTKKIFKEITNQKNESCCCSDNNSSKEVVLNSENYPSVEVLRERISDEGKPSAPYFPQPGDDLPAKDEGPMGPVGPWATGRPVFSPTSGLTGLRPVVDRYSITRYSPAQWRAHNQTFFNQSTKRIVDARSVKANVRQNNARIYQETDRNQLENRDRLSKRASVIHQWKTELNQALLEVTNEIELLEGEYRRVKQSLSILTIPESIAGEFLQIRNTRLEPDLVRDNVENELINEVALCSEVRNTLMKNRELIELQLLELKATKNRLEFDLTDKIDAFEIESSCVGLTNDSPLILMQSGATRVSADQSTSTAYDNFTKEALGNNEEACQHSITLRSTLNDIYLKVVKELRDQAIRVDAALAEKINLTDQICQELEKELTKCLQEISDTEQLIEELRGSSKGLIEAIKVAQTRLNNRLERKNIENCRDESQFGLIEEVKILNEHLSTMRQELKHAEETQAGLVKSRSDLEREIMVKKKSLYVDRDRGQFLRSFYPTAEALSGHI</sequence>
<feature type="region of interest" description="Disordered" evidence="6">
    <location>
        <begin position="76"/>
        <end position="98"/>
    </location>
</feature>
<evidence type="ECO:0000313" key="8">
    <source>
        <dbReference type="Proteomes" id="UP001168972"/>
    </source>
</evidence>